<accession>A0ABY4CME0</accession>
<comment type="subcellular location">
    <subcellularLocation>
        <location evidence="1">Cytoplasm</location>
    </subcellularLocation>
</comment>
<evidence type="ECO:0000256" key="7">
    <source>
        <dbReference type="ARBA" id="ARBA00022827"/>
    </source>
</evidence>
<comment type="cofactor">
    <cofactor evidence="13">
        <name>FAD</name>
        <dbReference type="ChEBI" id="CHEBI:57692"/>
    </cofactor>
    <text evidence="13">Binds 1 FAD per subunit.</text>
</comment>
<dbReference type="InterPro" id="IPR023753">
    <property type="entry name" value="FAD/NAD-binding_dom"/>
</dbReference>
<dbReference type="EMBL" id="CP089291">
    <property type="protein sequence ID" value="UOF90396.1"/>
    <property type="molecule type" value="Genomic_DNA"/>
</dbReference>
<dbReference type="GO" id="GO:0004148">
    <property type="term" value="F:dihydrolipoyl dehydrogenase (NADH) activity"/>
    <property type="evidence" value="ECO:0007669"/>
    <property type="project" value="UniProtKB-EC"/>
</dbReference>
<evidence type="ECO:0000313" key="16">
    <source>
        <dbReference type="EMBL" id="UOF90396.1"/>
    </source>
</evidence>
<evidence type="ECO:0000256" key="6">
    <source>
        <dbReference type="ARBA" id="ARBA00022630"/>
    </source>
</evidence>
<dbReference type="PANTHER" id="PTHR22912">
    <property type="entry name" value="DISULFIDE OXIDOREDUCTASE"/>
    <property type="match status" value="1"/>
</dbReference>
<evidence type="ECO:0000256" key="11">
    <source>
        <dbReference type="ARBA" id="ARBA00023284"/>
    </source>
</evidence>
<evidence type="ECO:0000259" key="15">
    <source>
        <dbReference type="Pfam" id="PF07992"/>
    </source>
</evidence>
<proteinExistence type="inferred from homology"/>
<comment type="miscellaneous">
    <text evidence="13">The active site is a redox-active disulfide bond.</text>
</comment>
<keyword evidence="5" id="KW-0963">Cytoplasm</keyword>
<comment type="similarity">
    <text evidence="2 13">Belongs to the class-I pyridine nucleotide-disulfide oxidoreductase family.</text>
</comment>
<evidence type="ECO:0000259" key="14">
    <source>
        <dbReference type="Pfam" id="PF02852"/>
    </source>
</evidence>
<evidence type="ECO:0000256" key="2">
    <source>
        <dbReference type="ARBA" id="ARBA00007532"/>
    </source>
</evidence>
<dbReference type="Gene3D" id="3.30.390.30">
    <property type="match status" value="1"/>
</dbReference>
<evidence type="ECO:0000256" key="4">
    <source>
        <dbReference type="ARBA" id="ARBA00016961"/>
    </source>
</evidence>
<feature type="domain" description="FAD/NAD(P)-binding" evidence="15">
    <location>
        <begin position="4"/>
        <end position="321"/>
    </location>
</feature>
<dbReference type="InterPro" id="IPR012999">
    <property type="entry name" value="Pyr_OxRdtase_I_AS"/>
</dbReference>
<evidence type="ECO:0000313" key="17">
    <source>
        <dbReference type="Proteomes" id="UP000830167"/>
    </source>
</evidence>
<dbReference type="InterPro" id="IPR016156">
    <property type="entry name" value="FAD/NAD-linked_Rdtase_dimer_sf"/>
</dbReference>
<reference evidence="16" key="1">
    <citation type="submission" date="2021-12" db="EMBL/GenBank/DDBJ databases">
        <title>Alicyclobacillaceae gen. nov., sp. nov., isolated from chalcocite enrichment system.</title>
        <authorList>
            <person name="Jiang Z."/>
        </authorList>
    </citation>
    <scope>NUCLEOTIDE SEQUENCE</scope>
    <source>
        <strain evidence="16">MYW30-H2</strain>
    </source>
</reference>
<evidence type="ECO:0000256" key="12">
    <source>
        <dbReference type="ARBA" id="ARBA00049187"/>
    </source>
</evidence>
<dbReference type="Pfam" id="PF02852">
    <property type="entry name" value="Pyr_redox_dim"/>
    <property type="match status" value="1"/>
</dbReference>
<dbReference type="RefSeq" id="WP_347437090.1">
    <property type="nucleotide sequence ID" value="NZ_CP089291.1"/>
</dbReference>
<dbReference type="PRINTS" id="PR00368">
    <property type="entry name" value="FADPNR"/>
</dbReference>
<dbReference type="PANTHER" id="PTHR22912:SF217">
    <property type="entry name" value="DIHYDROLIPOYL DEHYDROGENASE"/>
    <property type="match status" value="1"/>
</dbReference>
<keyword evidence="17" id="KW-1185">Reference proteome</keyword>
<sequence>MKTYNVAIVGGGPGGYVAAIRAAKEGQTVALIEADQLGGTCLNRGCIPSKTLLRHAEVIEDIRSAKKWGIETGELTFSLEKMMARKDQVIQTLRTGIASLLKAGKVDVFQGWGTVQADKTIRIEGKESTVIQADSIILATGSVPFVPPISGTDAVSYYTSDTIFGISEIPESIAIIGGGVIGVEFACIFESLGTKVTVVEMANRLVPNEDPDASTVLLKTLKKKGIRVFTDTKVEAVGTRPNGKAVQITDANGVMQELAISELLIAVGRRPNLAAIAELNLTMNGPFVAVNEYMETSSKGIYAVGDLIGGWQLAHVASAEGIVAALNASGHRTAMDYKVVPRCIYTLPEIASVGLTEEEARKQGYRVKVDVYRHSANGKSIAMDQKDGFVKLIADETYGEILGVVLVGPHVTEMISTPSAFIHLEGTVEEMANMIFPHPTVSETMFEMAAKWLGTGIHS</sequence>
<dbReference type="Gene3D" id="3.50.50.60">
    <property type="entry name" value="FAD/NAD(P)-binding domain"/>
    <property type="match status" value="2"/>
</dbReference>
<evidence type="ECO:0000256" key="5">
    <source>
        <dbReference type="ARBA" id="ARBA00022490"/>
    </source>
</evidence>
<evidence type="ECO:0000256" key="9">
    <source>
        <dbReference type="ARBA" id="ARBA00023027"/>
    </source>
</evidence>
<keyword evidence="10" id="KW-1015">Disulfide bond</keyword>
<dbReference type="NCBIfam" id="TIGR01350">
    <property type="entry name" value="lipoamide_DH"/>
    <property type="match status" value="1"/>
</dbReference>
<dbReference type="PRINTS" id="PR00411">
    <property type="entry name" value="PNDRDTASEI"/>
</dbReference>
<keyword evidence="6 13" id="KW-0285">Flavoprotein</keyword>
<dbReference type="InterPro" id="IPR001100">
    <property type="entry name" value="Pyr_nuc-diS_OxRdtase"/>
</dbReference>
<dbReference type="Pfam" id="PF07992">
    <property type="entry name" value="Pyr_redox_2"/>
    <property type="match status" value="1"/>
</dbReference>
<comment type="catalytic activity">
    <reaction evidence="12 13">
        <text>N(6)-[(R)-dihydrolipoyl]-L-lysyl-[protein] + NAD(+) = N(6)-[(R)-lipoyl]-L-lysyl-[protein] + NADH + H(+)</text>
        <dbReference type="Rhea" id="RHEA:15045"/>
        <dbReference type="Rhea" id="RHEA-COMP:10474"/>
        <dbReference type="Rhea" id="RHEA-COMP:10475"/>
        <dbReference type="ChEBI" id="CHEBI:15378"/>
        <dbReference type="ChEBI" id="CHEBI:57540"/>
        <dbReference type="ChEBI" id="CHEBI:57945"/>
        <dbReference type="ChEBI" id="CHEBI:83099"/>
        <dbReference type="ChEBI" id="CHEBI:83100"/>
        <dbReference type="EC" id="1.8.1.4"/>
    </reaction>
</comment>
<dbReference type="SUPFAM" id="SSF51905">
    <property type="entry name" value="FAD/NAD(P)-binding domain"/>
    <property type="match status" value="1"/>
</dbReference>
<keyword evidence="7 13" id="KW-0274">FAD</keyword>
<evidence type="ECO:0000256" key="10">
    <source>
        <dbReference type="ARBA" id="ARBA00023157"/>
    </source>
</evidence>
<evidence type="ECO:0000256" key="8">
    <source>
        <dbReference type="ARBA" id="ARBA00023002"/>
    </source>
</evidence>
<dbReference type="InterPro" id="IPR036188">
    <property type="entry name" value="FAD/NAD-bd_sf"/>
</dbReference>
<gene>
    <name evidence="16" type="primary">lpdA</name>
    <name evidence="16" type="ORF">LSG31_21490</name>
</gene>
<dbReference type="Proteomes" id="UP000830167">
    <property type="component" value="Chromosome"/>
</dbReference>
<dbReference type="SUPFAM" id="SSF55424">
    <property type="entry name" value="FAD/NAD-linked reductases, dimerisation (C-terminal) domain"/>
    <property type="match status" value="1"/>
</dbReference>
<name>A0ABY4CME0_9BACL</name>
<evidence type="ECO:0000256" key="3">
    <source>
        <dbReference type="ARBA" id="ARBA00012608"/>
    </source>
</evidence>
<keyword evidence="11 13" id="KW-0676">Redox-active center</keyword>
<evidence type="ECO:0000256" key="1">
    <source>
        <dbReference type="ARBA" id="ARBA00004496"/>
    </source>
</evidence>
<keyword evidence="8 13" id="KW-0560">Oxidoreductase</keyword>
<dbReference type="InterPro" id="IPR006258">
    <property type="entry name" value="Lipoamide_DH"/>
</dbReference>
<dbReference type="EC" id="1.8.1.4" evidence="3 13"/>
<dbReference type="PIRSF" id="PIRSF000350">
    <property type="entry name" value="Mercury_reductase_MerA"/>
    <property type="match status" value="1"/>
</dbReference>
<feature type="domain" description="Pyridine nucleotide-disulphide oxidoreductase dimerisation" evidence="14">
    <location>
        <begin position="340"/>
        <end position="448"/>
    </location>
</feature>
<dbReference type="InterPro" id="IPR004099">
    <property type="entry name" value="Pyr_nucl-diS_OxRdtase_dimer"/>
</dbReference>
<dbReference type="PROSITE" id="PS00076">
    <property type="entry name" value="PYRIDINE_REDOX_1"/>
    <property type="match status" value="1"/>
</dbReference>
<organism evidence="16 17">
    <name type="scientific">Fodinisporobacter ferrooxydans</name>
    <dbReference type="NCBI Taxonomy" id="2901836"/>
    <lineage>
        <taxon>Bacteria</taxon>
        <taxon>Bacillati</taxon>
        <taxon>Bacillota</taxon>
        <taxon>Bacilli</taxon>
        <taxon>Bacillales</taxon>
        <taxon>Alicyclobacillaceae</taxon>
        <taxon>Fodinisporobacter</taxon>
    </lineage>
</organism>
<evidence type="ECO:0000256" key="13">
    <source>
        <dbReference type="RuleBase" id="RU003692"/>
    </source>
</evidence>
<dbReference type="InterPro" id="IPR050151">
    <property type="entry name" value="Class-I_Pyr_Nuc-Dis_Oxidored"/>
</dbReference>
<protein>
    <recommendedName>
        <fullName evidence="4 13">Dihydrolipoyl dehydrogenase</fullName>
        <ecNumber evidence="3 13">1.8.1.4</ecNumber>
    </recommendedName>
</protein>
<keyword evidence="9 13" id="KW-0520">NAD</keyword>